<dbReference type="Pfam" id="PF17728">
    <property type="entry name" value="BsuBI_PstI_RE_N"/>
    <property type="match status" value="1"/>
</dbReference>
<comment type="caution">
    <text evidence="4">The sequence shown here is derived from an EMBL/GenBank/DDBJ whole genome shotgun (WGS) entry which is preliminary data.</text>
</comment>
<dbReference type="EMBL" id="JALDAY010000001">
    <property type="protein sequence ID" value="MCI3270113.1"/>
    <property type="molecule type" value="Genomic_DNA"/>
</dbReference>
<dbReference type="Gene3D" id="3.40.1350.80">
    <property type="match status" value="1"/>
</dbReference>
<keyword evidence="5" id="KW-1185">Reference proteome</keyword>
<reference evidence="4" key="1">
    <citation type="submission" date="2022-03" db="EMBL/GenBank/DDBJ databases">
        <title>Streptomyces 7R015 and 7R016 isolated from Barleria lupulina in Thailand.</title>
        <authorList>
            <person name="Kanchanasin P."/>
            <person name="Phongsopitanun W."/>
            <person name="Tanasupawat S."/>
        </authorList>
    </citation>
    <scope>NUCLEOTIDE SEQUENCE</scope>
    <source>
        <strain evidence="4">7R015</strain>
    </source>
</reference>
<feature type="region of interest" description="Disordered" evidence="1">
    <location>
        <begin position="183"/>
        <end position="204"/>
    </location>
</feature>
<gene>
    <name evidence="4" type="ORF">MQP27_03190</name>
</gene>
<name>A0ABS9XYQ2_9ACTN</name>
<dbReference type="RefSeq" id="WP_242760642.1">
    <property type="nucleotide sequence ID" value="NZ_JALDAY010000001.1"/>
</dbReference>
<dbReference type="Pfam" id="PF06616">
    <property type="entry name" value="BsuBI_PstI_RE"/>
    <property type="match status" value="1"/>
</dbReference>
<proteinExistence type="predicted"/>
<dbReference type="Proteomes" id="UP001165269">
    <property type="component" value="Unassembled WGS sequence"/>
</dbReference>
<organism evidence="4 5">
    <name type="scientific">Streptomyces cylindrosporus</name>
    <dbReference type="NCBI Taxonomy" id="2927583"/>
    <lineage>
        <taxon>Bacteria</taxon>
        <taxon>Bacillati</taxon>
        <taxon>Actinomycetota</taxon>
        <taxon>Actinomycetes</taxon>
        <taxon>Kitasatosporales</taxon>
        <taxon>Streptomycetaceae</taxon>
        <taxon>Streptomyces</taxon>
    </lineage>
</organism>
<dbReference type="InterPro" id="IPR041963">
    <property type="entry name" value="BsuBI/PstI_C_sf"/>
</dbReference>
<evidence type="ECO:0000259" key="3">
    <source>
        <dbReference type="Pfam" id="PF17728"/>
    </source>
</evidence>
<evidence type="ECO:0000313" key="4">
    <source>
        <dbReference type="EMBL" id="MCI3270113.1"/>
    </source>
</evidence>
<evidence type="ECO:0000256" key="1">
    <source>
        <dbReference type="SAM" id="MobiDB-lite"/>
    </source>
</evidence>
<evidence type="ECO:0008006" key="6">
    <source>
        <dbReference type="Google" id="ProtNLM"/>
    </source>
</evidence>
<sequence length="364" mass="40288">MTEHDDDWILPALLDSREAYQERLKKILPQATTGVTSTENLAAASIAFAAMYMGAIGDSPRFRPTMVTWMSDEIVARRSDEERRAYYRAARRGEKAVEALFAQAGVLRGTSWYVGNSREQVRDESIKKMAEHGAVLERTDLAKTSPTGRYSLEPGFAALLDPHLAGETFDAAVIAWQDTHLSPTGKRRAARQRDPNRSTKSVTVSLPEGGQRILHPGESSAILKGVLEFFAPKLQDPSVLFISQPGEKVNPLDAKALKEMGLAVDQAALLPDCLIADLAPERDEFWFIEVVATDGPITDARKSDLLEWATSQNLKAEQCRFLTAFASRTSSEAKKCLPQLAPGSYAWFDDEPENLLTWDVISFE</sequence>
<dbReference type="Gene3D" id="1.10.10.1820">
    <property type="entry name" value="BsuBI/PstI restriction endonuclease-like"/>
    <property type="match status" value="1"/>
</dbReference>
<evidence type="ECO:0000313" key="5">
    <source>
        <dbReference type="Proteomes" id="UP001165269"/>
    </source>
</evidence>
<dbReference type="InterPro" id="IPR041454">
    <property type="entry name" value="BsuBI/PstI_N"/>
</dbReference>
<accession>A0ABS9XYQ2</accession>
<protein>
    <recommendedName>
        <fullName evidence="6">Restriction endonuclease</fullName>
    </recommendedName>
</protein>
<dbReference type="InterPro" id="IPR009528">
    <property type="entry name" value="Restrct_endonuc_II_BsuBI_C"/>
</dbReference>
<dbReference type="InterPro" id="IPR041962">
    <property type="entry name" value="BsuBI/PstI_N_sf"/>
</dbReference>
<feature type="domain" description="BsuBI/PstI restriction endonuclease HTH" evidence="3">
    <location>
        <begin position="46"/>
        <end position="188"/>
    </location>
</feature>
<feature type="domain" description="BsuBI/PstI restriction endonuclease" evidence="2">
    <location>
        <begin position="202"/>
        <end position="357"/>
    </location>
</feature>
<evidence type="ECO:0000259" key="2">
    <source>
        <dbReference type="Pfam" id="PF06616"/>
    </source>
</evidence>